<keyword evidence="3" id="KW-1185">Reference proteome</keyword>
<accession>F4RM55</accession>
<feature type="region of interest" description="Disordered" evidence="1">
    <location>
        <begin position="45"/>
        <end position="104"/>
    </location>
</feature>
<reference evidence="3" key="1">
    <citation type="journal article" date="2011" name="Proc. Natl. Acad. Sci. U.S.A.">
        <title>Obligate biotrophy features unraveled by the genomic analysis of rust fungi.</title>
        <authorList>
            <person name="Duplessis S."/>
            <person name="Cuomo C.A."/>
            <person name="Lin Y.-C."/>
            <person name="Aerts A."/>
            <person name="Tisserant E."/>
            <person name="Veneault-Fourrey C."/>
            <person name="Joly D.L."/>
            <person name="Hacquard S."/>
            <person name="Amselem J."/>
            <person name="Cantarel B.L."/>
            <person name="Chiu R."/>
            <person name="Coutinho P.M."/>
            <person name="Feau N."/>
            <person name="Field M."/>
            <person name="Frey P."/>
            <person name="Gelhaye E."/>
            <person name="Goldberg J."/>
            <person name="Grabherr M.G."/>
            <person name="Kodira C.D."/>
            <person name="Kohler A."/>
            <person name="Kuees U."/>
            <person name="Lindquist E.A."/>
            <person name="Lucas S.M."/>
            <person name="Mago R."/>
            <person name="Mauceli E."/>
            <person name="Morin E."/>
            <person name="Murat C."/>
            <person name="Pangilinan J.L."/>
            <person name="Park R."/>
            <person name="Pearson M."/>
            <person name="Quesneville H."/>
            <person name="Rouhier N."/>
            <person name="Sakthikumar S."/>
            <person name="Salamov A.A."/>
            <person name="Schmutz J."/>
            <person name="Selles B."/>
            <person name="Shapiro H."/>
            <person name="Tanguay P."/>
            <person name="Tuskan G.A."/>
            <person name="Henrissat B."/>
            <person name="Van de Peer Y."/>
            <person name="Rouze P."/>
            <person name="Ellis J.G."/>
            <person name="Dodds P.N."/>
            <person name="Schein J.E."/>
            <person name="Zhong S."/>
            <person name="Hamelin R.C."/>
            <person name="Grigoriev I.V."/>
            <person name="Szabo L.J."/>
            <person name="Martin F."/>
        </authorList>
    </citation>
    <scope>NUCLEOTIDE SEQUENCE [LARGE SCALE GENOMIC DNA]</scope>
    <source>
        <strain evidence="3">98AG31 / pathotype 3-4-7</strain>
    </source>
</reference>
<dbReference type="HOGENOM" id="CLU_2250702_0_0_1"/>
<proteinExistence type="predicted"/>
<dbReference type="RefSeq" id="XP_007410364.1">
    <property type="nucleotide sequence ID" value="XM_007410302.1"/>
</dbReference>
<dbReference type="GeneID" id="18922951"/>
<evidence type="ECO:0000313" key="3">
    <source>
        <dbReference type="Proteomes" id="UP000001072"/>
    </source>
</evidence>
<organism evidence="3">
    <name type="scientific">Melampsora larici-populina (strain 98AG31 / pathotype 3-4-7)</name>
    <name type="common">Poplar leaf rust fungus</name>
    <dbReference type="NCBI Taxonomy" id="747676"/>
    <lineage>
        <taxon>Eukaryota</taxon>
        <taxon>Fungi</taxon>
        <taxon>Dikarya</taxon>
        <taxon>Basidiomycota</taxon>
        <taxon>Pucciniomycotina</taxon>
        <taxon>Pucciniomycetes</taxon>
        <taxon>Pucciniales</taxon>
        <taxon>Melampsoraceae</taxon>
        <taxon>Melampsora</taxon>
    </lineage>
</organism>
<dbReference type="EMBL" id="GL883108">
    <property type="protein sequence ID" value="EGG06530.1"/>
    <property type="molecule type" value="Genomic_DNA"/>
</dbReference>
<protein>
    <submittedName>
        <fullName evidence="2">Uncharacterized protein</fullName>
    </submittedName>
</protein>
<dbReference type="Proteomes" id="UP000001072">
    <property type="component" value="Unassembled WGS sequence"/>
</dbReference>
<name>F4RM55_MELLP</name>
<dbReference type="AlphaFoldDB" id="F4RM55"/>
<evidence type="ECO:0000256" key="1">
    <source>
        <dbReference type="SAM" id="MobiDB-lite"/>
    </source>
</evidence>
<feature type="compositionally biased region" description="Basic and acidic residues" evidence="1">
    <location>
        <begin position="61"/>
        <end position="104"/>
    </location>
</feature>
<dbReference type="VEuPathDB" id="FungiDB:MELLADRAFT_106637"/>
<dbReference type="InParanoid" id="F4RM55"/>
<dbReference type="KEGG" id="mlr:MELLADRAFT_106637"/>
<sequence>MKLIQTSSSLFKNQFTLRLHHQNLNPILYKNFNRSFLIIHHLNQNTKEPHKDTQQFTKPDPNSKKVPTDSEEHVRAEKDDRSTKTLQKETIKEVHETHHTKNKT</sequence>
<evidence type="ECO:0000313" key="2">
    <source>
        <dbReference type="EMBL" id="EGG06530.1"/>
    </source>
</evidence>
<gene>
    <name evidence="2" type="ORF">MELLADRAFT_106637</name>
</gene>